<evidence type="ECO:0000256" key="6">
    <source>
        <dbReference type="ARBA" id="ARBA00022968"/>
    </source>
</evidence>
<comment type="similarity">
    <text evidence="2">Belongs to the glycosyltransferase 6 family.</text>
</comment>
<comment type="caution">
    <text evidence="13">The sequence shown here is derived from an EMBL/GenBank/DDBJ whole genome shotgun (WGS) entry which is preliminary data.</text>
</comment>
<evidence type="ECO:0000256" key="2">
    <source>
        <dbReference type="ARBA" id="ARBA00010413"/>
    </source>
</evidence>
<evidence type="ECO:0000256" key="9">
    <source>
        <dbReference type="PIRSR" id="PIRSR605076-1"/>
    </source>
</evidence>
<evidence type="ECO:0000256" key="3">
    <source>
        <dbReference type="ARBA" id="ARBA00022676"/>
    </source>
</evidence>
<gene>
    <name evidence="13" type="ORF">NDU88_009278</name>
</gene>
<reference evidence="13" key="1">
    <citation type="journal article" date="2022" name="bioRxiv">
        <title>Sequencing and chromosome-scale assembly of the giantPleurodeles waltlgenome.</title>
        <authorList>
            <person name="Brown T."/>
            <person name="Elewa A."/>
            <person name="Iarovenko S."/>
            <person name="Subramanian E."/>
            <person name="Araus A.J."/>
            <person name="Petzold A."/>
            <person name="Susuki M."/>
            <person name="Suzuki K.-i.T."/>
            <person name="Hayashi T."/>
            <person name="Toyoda A."/>
            <person name="Oliveira C."/>
            <person name="Osipova E."/>
            <person name="Leigh N.D."/>
            <person name="Simon A."/>
            <person name="Yun M.H."/>
        </authorList>
    </citation>
    <scope>NUCLEOTIDE SEQUENCE</scope>
    <source>
        <strain evidence="13">20211129_DDA</strain>
        <tissue evidence="13">Liver</tissue>
    </source>
</reference>
<evidence type="ECO:0000313" key="13">
    <source>
        <dbReference type="EMBL" id="KAJ1130934.1"/>
    </source>
</evidence>
<dbReference type="GO" id="GO:0031982">
    <property type="term" value="C:vesicle"/>
    <property type="evidence" value="ECO:0007669"/>
    <property type="project" value="TreeGrafter"/>
</dbReference>
<keyword evidence="6" id="KW-0735">Signal-anchor</keyword>
<dbReference type="InterPro" id="IPR005076">
    <property type="entry name" value="Glyco_trans_6"/>
</dbReference>
<comment type="subcellular location">
    <subcellularLocation>
        <location evidence="1">Membrane</location>
        <topology evidence="1">Single-pass type II membrane protein</topology>
    </subcellularLocation>
</comment>
<keyword evidence="14" id="KW-1185">Reference proteome</keyword>
<keyword evidence="11" id="KW-0464">Manganese</keyword>
<feature type="transmembrane region" description="Helical" evidence="12">
    <location>
        <begin position="55"/>
        <end position="75"/>
    </location>
</feature>
<evidence type="ECO:0000256" key="11">
    <source>
        <dbReference type="PIRSR" id="PIRSR605076-3"/>
    </source>
</evidence>
<evidence type="ECO:0000256" key="5">
    <source>
        <dbReference type="ARBA" id="ARBA00022692"/>
    </source>
</evidence>
<dbReference type="GO" id="GO:0046872">
    <property type="term" value="F:metal ion binding"/>
    <property type="evidence" value="ECO:0007669"/>
    <property type="project" value="UniProtKB-KW"/>
</dbReference>
<dbReference type="EMBL" id="JANPWB010000011">
    <property type="protein sequence ID" value="KAJ1130934.1"/>
    <property type="molecule type" value="Genomic_DNA"/>
</dbReference>
<dbReference type="GO" id="GO:0016020">
    <property type="term" value="C:membrane"/>
    <property type="evidence" value="ECO:0007669"/>
    <property type="project" value="UniProtKB-SubCell"/>
</dbReference>
<evidence type="ECO:0000256" key="7">
    <source>
        <dbReference type="ARBA" id="ARBA00022989"/>
    </source>
</evidence>
<name>A0AAV7PSU7_PLEWA</name>
<proteinExistence type="inferred from homology"/>
<keyword evidence="7 12" id="KW-1133">Transmembrane helix</keyword>
<dbReference type="Pfam" id="PF03414">
    <property type="entry name" value="Glyco_transf_6"/>
    <property type="match status" value="1"/>
</dbReference>
<protein>
    <submittedName>
        <fullName evidence="13">Uncharacterized protein</fullName>
    </submittedName>
</protein>
<dbReference type="PANTHER" id="PTHR10462">
    <property type="entry name" value="GLYCOSYLTRANSFERASE-RELATED"/>
    <property type="match status" value="1"/>
</dbReference>
<dbReference type="InterPro" id="IPR029044">
    <property type="entry name" value="Nucleotide-diphossugar_trans"/>
</dbReference>
<feature type="binding site" evidence="10">
    <location>
        <position position="355"/>
    </location>
    <ligand>
        <name>an alpha-L-fucosyl-(1-&gt;2)-beta-D-galactosyl derivative</name>
        <dbReference type="ChEBI" id="CHEBI:140327"/>
    </ligand>
</feature>
<dbReference type="GO" id="GO:0005794">
    <property type="term" value="C:Golgi apparatus"/>
    <property type="evidence" value="ECO:0007669"/>
    <property type="project" value="TreeGrafter"/>
</dbReference>
<accession>A0AAV7PSU7</accession>
<dbReference type="GO" id="GO:0016758">
    <property type="term" value="F:hexosyltransferase activity"/>
    <property type="evidence" value="ECO:0007669"/>
    <property type="project" value="InterPro"/>
</dbReference>
<dbReference type="FunFam" id="3.90.550.10:FF:000022">
    <property type="entry name" value="Histo-blood group ABO system transferase"/>
    <property type="match status" value="1"/>
</dbReference>
<feature type="binding site" evidence="10">
    <location>
        <position position="285"/>
    </location>
    <ligand>
        <name>an alpha-L-fucosyl-(1-&gt;2)-beta-D-galactosyl derivative</name>
        <dbReference type="ChEBI" id="CHEBI:140327"/>
    </ligand>
</feature>
<sequence length="399" mass="46396">MKESSTKKHAPALLEMCTMFWDTDTYVLDIFIFRSIVVAAAIFFIYKYTENTTRYFLAILLFSLIVIVTFADSYFCRSWLQSGRRGGTGNISIECRHSTQEDRRELKCDSLDEQPVPSLPSISYEKPNIMQPQSSEVMTVTPWLAPVVWTGTFNRDILNKDFERKNCTIGLTVFALGGYWKLLKRFLESADKFFMVGHRVIYYVYTDLPEKVECITTHTDRKCKVYKTSSYDSRIRVFMKRMEILQLDIKSKVINVQYLVCADVDLVFHNDVGVEILGDLVATVHPDYYKNDRGGLMYERRESSQAYIPGNEGDFYYQANFFAGTVLEIYRLTKSCDEAIKIDDSKGIIAVNHDESHFNKYLLYHKPTKLLSPEYIWRRDLPVKPEIKTIRIIHGEKNV</sequence>
<comment type="cofactor">
    <cofactor evidence="11">
        <name>Mn(2+)</name>
        <dbReference type="ChEBI" id="CHEBI:29035"/>
    </cofactor>
    <text evidence="11">Binds 1 Mn(2+) ion per subunit.</text>
</comment>
<feature type="binding site" evidence="11">
    <location>
        <position position="263"/>
    </location>
    <ligand>
        <name>Mn(2+)</name>
        <dbReference type="ChEBI" id="CHEBI:29035"/>
    </ligand>
</feature>
<evidence type="ECO:0000256" key="12">
    <source>
        <dbReference type="SAM" id="Phobius"/>
    </source>
</evidence>
<feature type="active site" description="Nucleophile" evidence="9">
    <location>
        <position position="355"/>
    </location>
</feature>
<keyword evidence="8 12" id="KW-0472">Membrane</keyword>
<dbReference type="AlphaFoldDB" id="A0AAV7PSU7"/>
<keyword evidence="3" id="KW-0328">Glycosyltransferase</keyword>
<evidence type="ECO:0000256" key="1">
    <source>
        <dbReference type="ARBA" id="ARBA00004606"/>
    </source>
</evidence>
<evidence type="ECO:0000313" key="14">
    <source>
        <dbReference type="Proteomes" id="UP001066276"/>
    </source>
</evidence>
<feature type="transmembrane region" description="Helical" evidence="12">
    <location>
        <begin position="26"/>
        <end position="49"/>
    </location>
</feature>
<keyword evidence="5 12" id="KW-0812">Transmembrane</keyword>
<dbReference type="SUPFAM" id="SSF53448">
    <property type="entry name" value="Nucleotide-diphospho-sugar transferases"/>
    <property type="match status" value="1"/>
</dbReference>
<keyword evidence="11" id="KW-0479">Metal-binding</keyword>
<feature type="binding site" evidence="10">
    <location>
        <begin position="263"/>
        <end position="265"/>
    </location>
    <ligand>
        <name>UDP-N-acetyl-alpha-D-galactosamine</name>
        <dbReference type="ChEBI" id="CHEBI:67138"/>
    </ligand>
</feature>
<evidence type="ECO:0000256" key="8">
    <source>
        <dbReference type="ARBA" id="ARBA00023136"/>
    </source>
</evidence>
<evidence type="ECO:0000256" key="4">
    <source>
        <dbReference type="ARBA" id="ARBA00022679"/>
    </source>
</evidence>
<dbReference type="Gene3D" id="3.90.550.10">
    <property type="entry name" value="Spore Coat Polysaccharide Biosynthesis Protein SpsA, Chain A"/>
    <property type="match status" value="1"/>
</dbReference>
<dbReference type="PANTHER" id="PTHR10462:SF55">
    <property type="entry name" value="HISTO-BLOOD GROUP ABO SYSTEM TRANSFERASE 1"/>
    <property type="match status" value="1"/>
</dbReference>
<feature type="binding site" evidence="10">
    <location>
        <position position="179"/>
    </location>
    <ligand>
        <name>UDP-N-acetyl-alpha-D-galactosamine</name>
        <dbReference type="ChEBI" id="CHEBI:67138"/>
    </ligand>
</feature>
<organism evidence="13 14">
    <name type="scientific">Pleurodeles waltl</name>
    <name type="common">Iberian ribbed newt</name>
    <dbReference type="NCBI Taxonomy" id="8319"/>
    <lineage>
        <taxon>Eukaryota</taxon>
        <taxon>Metazoa</taxon>
        <taxon>Chordata</taxon>
        <taxon>Craniata</taxon>
        <taxon>Vertebrata</taxon>
        <taxon>Euteleostomi</taxon>
        <taxon>Amphibia</taxon>
        <taxon>Batrachia</taxon>
        <taxon>Caudata</taxon>
        <taxon>Salamandroidea</taxon>
        <taxon>Salamandridae</taxon>
        <taxon>Pleurodelinae</taxon>
        <taxon>Pleurodeles</taxon>
    </lineage>
</organism>
<keyword evidence="4" id="KW-0808">Transferase</keyword>
<dbReference type="GO" id="GO:0005975">
    <property type="term" value="P:carbohydrate metabolic process"/>
    <property type="evidence" value="ECO:0007669"/>
    <property type="project" value="InterPro"/>
</dbReference>
<dbReference type="Proteomes" id="UP001066276">
    <property type="component" value="Chromosome 7"/>
</dbReference>
<evidence type="ECO:0000256" key="10">
    <source>
        <dbReference type="PIRSR" id="PIRSR605076-2"/>
    </source>
</evidence>
<feature type="binding site" evidence="11">
    <location>
        <position position="265"/>
    </location>
    <ligand>
        <name>Mn(2+)</name>
        <dbReference type="ChEBI" id="CHEBI:29035"/>
    </ligand>
</feature>